<accession>A0A2K8JW27</accession>
<proteinExistence type="evidence at transcript level"/>
<dbReference type="InterPro" id="IPR031941">
    <property type="entry name" value="DUF4773"/>
</dbReference>
<dbReference type="Pfam" id="PF15998">
    <property type="entry name" value="DUF4773"/>
    <property type="match status" value="1"/>
</dbReference>
<name>A0A2K8JW27_9HEMI</name>
<feature type="signal peptide" evidence="1">
    <location>
        <begin position="1"/>
        <end position="24"/>
    </location>
</feature>
<dbReference type="AlphaFoldDB" id="A0A2K8JW27"/>
<dbReference type="EMBL" id="MF683349">
    <property type="protein sequence ID" value="ATU82490.1"/>
    <property type="molecule type" value="mRNA"/>
</dbReference>
<evidence type="ECO:0000256" key="1">
    <source>
        <dbReference type="SAM" id="SignalP"/>
    </source>
</evidence>
<evidence type="ECO:0000313" key="3">
    <source>
        <dbReference type="EMBL" id="ATU82490.1"/>
    </source>
</evidence>
<feature type="domain" description="DUF4773" evidence="2">
    <location>
        <begin position="180"/>
        <end position="277"/>
    </location>
</feature>
<reference evidence="3" key="1">
    <citation type="journal article" date="2018" name="Cell. Mol. Life Sci.">
        <title>Giant fish-killing water bug reveals ancient and dynamic venom evolution in Heteroptera.</title>
        <authorList>
            <person name="Walker A.A."/>
            <person name="Hernandez-Vargas M.J."/>
            <person name="Corzo G."/>
            <person name="Fry B.G."/>
            <person name="King G.F."/>
        </authorList>
    </citation>
    <scope>NUCLEOTIDE SEQUENCE</scope>
</reference>
<keyword evidence="1" id="KW-0732">Signal</keyword>
<dbReference type="SMR" id="A0A2K8JW27"/>
<feature type="chain" id="PRO_5014778325" evidence="1">
    <location>
        <begin position="25"/>
        <end position="298"/>
    </location>
</feature>
<organism evidence="3">
    <name type="scientific">Lethocerus distinctifemur</name>
    <dbReference type="NCBI Taxonomy" id="280095"/>
    <lineage>
        <taxon>Eukaryota</taxon>
        <taxon>Metazoa</taxon>
        <taxon>Ecdysozoa</taxon>
        <taxon>Arthropoda</taxon>
        <taxon>Hexapoda</taxon>
        <taxon>Insecta</taxon>
        <taxon>Pterygota</taxon>
        <taxon>Neoptera</taxon>
        <taxon>Paraneoptera</taxon>
        <taxon>Hemiptera</taxon>
        <taxon>Heteroptera</taxon>
        <taxon>Panheteroptera</taxon>
        <taxon>Nepomorpha</taxon>
        <taxon>Belostomatidae</taxon>
        <taxon>Lethocerinae</taxon>
        <taxon>Lethocerus</taxon>
    </lineage>
</organism>
<protein>
    <submittedName>
        <fullName evidence="3">Venom protein family 2 protein 9</fullName>
    </submittedName>
</protein>
<evidence type="ECO:0000259" key="2">
    <source>
        <dbReference type="Pfam" id="PF15998"/>
    </source>
</evidence>
<sequence length="298" mass="33382">MAVKNLKLAFVCYLMVSTLVFSMAKDAISDEEAQKVAADLLSDFEKELDQSESTALEDPDNDLDNEERPRFLFFLPFLPKLAILLVKIAIKAVPLIIKAAAVVKAKVAAVAATSLTKAALATAAKKAAVFVVKEVAIDTAFNYVVDKVKEAVKPADQPQQPQAPDPAKIHAYYEQGSEVCRCWKKKKCSCCVQPEGLEAGCFNMTMRESLWNKDSKIKIGVFYGGKMIVTRRIKVHRPRQRCAYLPKPFDKTNLCISSYGRSQLRKEVTQCFSVYFNNRGISKCIVQDRDLKLHFEEE</sequence>